<dbReference type="Pfam" id="PF01478">
    <property type="entry name" value="Peptidase_A24"/>
    <property type="match status" value="1"/>
</dbReference>
<comment type="similarity">
    <text evidence="2">Belongs to the peptidase A24 family.</text>
</comment>
<dbReference type="InterPro" id="IPR000045">
    <property type="entry name" value="Prepilin_IV_endopep_pep"/>
</dbReference>
<evidence type="ECO:0000256" key="1">
    <source>
        <dbReference type="ARBA" id="ARBA00004651"/>
    </source>
</evidence>
<feature type="transmembrane region" description="Helical" evidence="7">
    <location>
        <begin position="211"/>
        <end position="230"/>
    </location>
</feature>
<evidence type="ECO:0000256" key="5">
    <source>
        <dbReference type="ARBA" id="ARBA00022989"/>
    </source>
</evidence>
<protein>
    <submittedName>
        <fullName evidence="10">Prepilin peptidase</fullName>
    </submittedName>
</protein>
<sequence length="273" mass="29983">MLGNTEGSGALLILWTAAGLSLFSFVNVLVWRLPRDMNFFTDRSRCLFCGQTLNWRDLIPVFSWLLLKGRCRYCGEKIPLRYPLTELWGGFCSLLCAKFWGISWNAGVMLVFLALLTAVSQIDQDTMEIPDGLNGAIFLLAVLALAQDGLLAARLDGWELTKWIAKERLLGMVSVSLPMFLLILMIPGAFGGGDVKLMAGIGLFLGWRRCLVSFMAAVLAGGIYGGFLILTGRKGRKDHFAFGPFLCAGAGLAAFFGNQILQWYLSVFSCSIP</sequence>
<feature type="transmembrane region" description="Helical" evidence="7">
    <location>
        <begin position="87"/>
        <end position="116"/>
    </location>
</feature>
<evidence type="ECO:0000259" key="9">
    <source>
        <dbReference type="Pfam" id="PF06750"/>
    </source>
</evidence>
<keyword evidence="6 7" id="KW-0472">Membrane</keyword>
<organism evidence="10 11">
    <name type="scientific">Candidatus Enterocloster excrementigallinarum</name>
    <dbReference type="NCBI Taxonomy" id="2838558"/>
    <lineage>
        <taxon>Bacteria</taxon>
        <taxon>Bacillati</taxon>
        <taxon>Bacillota</taxon>
        <taxon>Clostridia</taxon>
        <taxon>Lachnospirales</taxon>
        <taxon>Lachnospiraceae</taxon>
        <taxon>Enterocloster</taxon>
    </lineage>
</organism>
<comment type="caution">
    <text evidence="10">The sequence shown here is derived from an EMBL/GenBank/DDBJ whole genome shotgun (WGS) entry which is preliminary data.</text>
</comment>
<keyword evidence="4 7" id="KW-0812">Transmembrane</keyword>
<evidence type="ECO:0000313" key="10">
    <source>
        <dbReference type="EMBL" id="HJC65387.1"/>
    </source>
</evidence>
<gene>
    <name evidence="10" type="ORF">H9931_01525</name>
</gene>
<evidence type="ECO:0000256" key="2">
    <source>
        <dbReference type="ARBA" id="ARBA00005801"/>
    </source>
</evidence>
<dbReference type="GO" id="GO:0005886">
    <property type="term" value="C:plasma membrane"/>
    <property type="evidence" value="ECO:0007669"/>
    <property type="project" value="UniProtKB-SubCell"/>
</dbReference>
<evidence type="ECO:0000256" key="3">
    <source>
        <dbReference type="ARBA" id="ARBA00022475"/>
    </source>
</evidence>
<dbReference type="GO" id="GO:0006465">
    <property type="term" value="P:signal peptide processing"/>
    <property type="evidence" value="ECO:0007669"/>
    <property type="project" value="TreeGrafter"/>
</dbReference>
<feature type="transmembrane region" description="Helical" evidence="7">
    <location>
        <begin position="12"/>
        <end position="33"/>
    </location>
</feature>
<reference evidence="10" key="1">
    <citation type="journal article" date="2021" name="PeerJ">
        <title>Extensive microbial diversity within the chicken gut microbiome revealed by metagenomics and culture.</title>
        <authorList>
            <person name="Gilroy R."/>
            <person name="Ravi A."/>
            <person name="Getino M."/>
            <person name="Pursley I."/>
            <person name="Horton D.L."/>
            <person name="Alikhan N.F."/>
            <person name="Baker D."/>
            <person name="Gharbi K."/>
            <person name="Hall N."/>
            <person name="Watson M."/>
            <person name="Adriaenssens E.M."/>
            <person name="Foster-Nyarko E."/>
            <person name="Jarju S."/>
            <person name="Secka A."/>
            <person name="Antonio M."/>
            <person name="Oren A."/>
            <person name="Chaudhuri R.R."/>
            <person name="La Ragione R."/>
            <person name="Hildebrand F."/>
            <person name="Pallen M.J."/>
        </authorList>
    </citation>
    <scope>NUCLEOTIDE SEQUENCE</scope>
    <source>
        <strain evidence="10">CHK198-12963</strain>
    </source>
</reference>
<dbReference type="Proteomes" id="UP000823863">
    <property type="component" value="Unassembled WGS sequence"/>
</dbReference>
<accession>A0A9D2PTD8</accession>
<feature type="transmembrane region" description="Helical" evidence="7">
    <location>
        <begin position="136"/>
        <end position="157"/>
    </location>
</feature>
<feature type="domain" description="Prepilin type IV endopeptidase peptidase" evidence="8">
    <location>
        <begin position="110"/>
        <end position="225"/>
    </location>
</feature>
<dbReference type="AlphaFoldDB" id="A0A9D2PTD8"/>
<keyword evidence="3" id="KW-1003">Cell membrane</keyword>
<evidence type="ECO:0000313" key="11">
    <source>
        <dbReference type="Proteomes" id="UP000823863"/>
    </source>
</evidence>
<evidence type="ECO:0000256" key="6">
    <source>
        <dbReference type="ARBA" id="ARBA00023136"/>
    </source>
</evidence>
<dbReference type="Gene3D" id="1.20.120.1220">
    <property type="match status" value="1"/>
</dbReference>
<dbReference type="GO" id="GO:0004190">
    <property type="term" value="F:aspartic-type endopeptidase activity"/>
    <property type="evidence" value="ECO:0007669"/>
    <property type="project" value="InterPro"/>
</dbReference>
<dbReference type="PANTHER" id="PTHR30487">
    <property type="entry name" value="TYPE 4 PREPILIN-LIKE PROTEINS LEADER PEPTIDE-PROCESSING ENZYME"/>
    <property type="match status" value="1"/>
</dbReference>
<evidence type="ECO:0000259" key="8">
    <source>
        <dbReference type="Pfam" id="PF01478"/>
    </source>
</evidence>
<dbReference type="PANTHER" id="PTHR30487:SF0">
    <property type="entry name" value="PREPILIN LEADER PEPTIDASE_N-METHYLTRANSFERASE-RELATED"/>
    <property type="match status" value="1"/>
</dbReference>
<name>A0A9D2PTD8_9FIRM</name>
<proteinExistence type="inferred from homology"/>
<evidence type="ECO:0000256" key="7">
    <source>
        <dbReference type="SAM" id="Phobius"/>
    </source>
</evidence>
<dbReference type="Pfam" id="PF06750">
    <property type="entry name" value="A24_N_bact"/>
    <property type="match status" value="1"/>
</dbReference>
<evidence type="ECO:0000256" key="4">
    <source>
        <dbReference type="ARBA" id="ARBA00022692"/>
    </source>
</evidence>
<reference evidence="10" key="2">
    <citation type="submission" date="2021-04" db="EMBL/GenBank/DDBJ databases">
        <authorList>
            <person name="Gilroy R."/>
        </authorList>
    </citation>
    <scope>NUCLEOTIDE SEQUENCE</scope>
    <source>
        <strain evidence="10">CHK198-12963</strain>
    </source>
</reference>
<feature type="transmembrane region" description="Helical" evidence="7">
    <location>
        <begin position="169"/>
        <end position="191"/>
    </location>
</feature>
<feature type="domain" description="Prepilin peptidase A24 N-terminal" evidence="9">
    <location>
        <begin position="19"/>
        <end position="97"/>
    </location>
</feature>
<comment type="subcellular location">
    <subcellularLocation>
        <location evidence="1">Cell membrane</location>
        <topology evidence="1">Multi-pass membrane protein</topology>
    </subcellularLocation>
</comment>
<dbReference type="InterPro" id="IPR050882">
    <property type="entry name" value="Prepilin_peptidase/N-MTase"/>
</dbReference>
<feature type="transmembrane region" description="Helical" evidence="7">
    <location>
        <begin position="242"/>
        <end position="265"/>
    </location>
</feature>
<dbReference type="EMBL" id="DWWB01000005">
    <property type="protein sequence ID" value="HJC65387.1"/>
    <property type="molecule type" value="Genomic_DNA"/>
</dbReference>
<keyword evidence="5 7" id="KW-1133">Transmembrane helix</keyword>
<dbReference type="InterPro" id="IPR010627">
    <property type="entry name" value="Prepilin_pept_A24_N"/>
</dbReference>